<dbReference type="Gene3D" id="1.10.3210.10">
    <property type="entry name" value="Hypothetical protein af1432"/>
    <property type="match status" value="1"/>
</dbReference>
<dbReference type="InterPro" id="IPR006674">
    <property type="entry name" value="HD_domain"/>
</dbReference>
<dbReference type="InterPro" id="IPR013656">
    <property type="entry name" value="PAS_4"/>
</dbReference>
<dbReference type="RefSeq" id="WP_073079319.1">
    <property type="nucleotide sequence ID" value="NZ_FQXV01000008.1"/>
</dbReference>
<feature type="domain" description="GGDEF" evidence="2">
    <location>
        <begin position="399"/>
        <end position="525"/>
    </location>
</feature>
<dbReference type="InterPro" id="IPR029787">
    <property type="entry name" value="Nucleotide_cyclase"/>
</dbReference>
<dbReference type="Proteomes" id="UP000183995">
    <property type="component" value="Unassembled WGS sequence"/>
</dbReference>
<dbReference type="CDD" id="cd00130">
    <property type="entry name" value="PAS"/>
    <property type="match status" value="1"/>
</dbReference>
<dbReference type="PROSITE" id="PS50887">
    <property type="entry name" value="GGDEF"/>
    <property type="match status" value="1"/>
</dbReference>
<evidence type="ECO:0000259" key="2">
    <source>
        <dbReference type="PROSITE" id="PS50887"/>
    </source>
</evidence>
<gene>
    <name evidence="5" type="ORF">SAMN02745823_02426</name>
</gene>
<organism evidence="5 6">
    <name type="scientific">Sporobacter termitidis DSM 10068</name>
    <dbReference type="NCBI Taxonomy" id="1123282"/>
    <lineage>
        <taxon>Bacteria</taxon>
        <taxon>Bacillati</taxon>
        <taxon>Bacillota</taxon>
        <taxon>Clostridia</taxon>
        <taxon>Eubacteriales</taxon>
        <taxon>Oscillospiraceae</taxon>
        <taxon>Sporobacter</taxon>
    </lineage>
</organism>
<proteinExistence type="predicted"/>
<dbReference type="NCBIfam" id="TIGR00254">
    <property type="entry name" value="GGDEF"/>
    <property type="match status" value="1"/>
</dbReference>
<dbReference type="Pfam" id="PF08448">
    <property type="entry name" value="PAS_4"/>
    <property type="match status" value="1"/>
</dbReference>
<dbReference type="CDD" id="cd00077">
    <property type="entry name" value="HDc"/>
    <property type="match status" value="1"/>
</dbReference>
<name>A0A1M5YED0_9FIRM</name>
<dbReference type="InterPro" id="IPR003607">
    <property type="entry name" value="HD/PDEase_dom"/>
</dbReference>
<dbReference type="EMBL" id="FQXV01000008">
    <property type="protein sequence ID" value="SHI10249.1"/>
    <property type="molecule type" value="Genomic_DNA"/>
</dbReference>
<dbReference type="SUPFAM" id="SSF109604">
    <property type="entry name" value="HD-domain/PDEase-like"/>
    <property type="match status" value="1"/>
</dbReference>
<dbReference type="AlphaFoldDB" id="A0A1M5YED0"/>
<dbReference type="CDD" id="cd01949">
    <property type="entry name" value="GGDEF"/>
    <property type="match status" value="1"/>
</dbReference>
<keyword evidence="6" id="KW-1185">Reference proteome</keyword>
<dbReference type="InterPro" id="IPR006675">
    <property type="entry name" value="HDIG_dom"/>
</dbReference>
<sequence length="710" mass="79267">MDNSLNNSVLRHMPLAYGLHKIIPDDGGRPRDLEIVDVNGKFEELTGLFARDIIGRRASEVIPWLLDGGFVWPASSGDGAQTGAPLRCERYAQALGRWFFVEGYCPEKGYCVTLFSDITEEKDKAGAAAEGERKLQRYLDFAPLGLIVVSNRAGLEEANPEACRITGYTAGELCRLNLQHLIERSSRIMALMFFKDLLTAGEAACQLQIKTKSGQTRWLTLNARTVSEDRHAIYCQDITSYKALEDDLVESELLYRTFINASNDVIYLKDENLRYVIVNNALLDQFGCEGSEIVGRTDFEFRPGDVSCQAESTDREVIGRKTGSVSKMAADGKIFEAVKFPVSIGSRKTGVGAYIRDVTERERAFDEIKYLSYHDHLTGLFNRRYFDSVLKSMNDERFMPLAVVMADVNGLKLINDSFGHTEGDALLKKAAEVITRGCRKDDISARIGGDEFVILLPNTDSTEAGKIVRRIKKLQSKVTIRQLKLSLSFGYAVKHDVRSDIELVVSEAENKMYKNKMHESATTRSKTVGIIMQTLYEKCIGETEHSNRVSRIAAAIATELGLNPEQVNQISVAGLLHDIGKIGVDERILNKPGIFTRADREEIEKHAESGWRILCNSDEYALLADYVLYHHESPDGKGYPRGIKGDSIPLESKIIAVSDAFDAMTNDRPYRKALTRDEAVSELEKNSGSQFDPEVVRIFVEKVLSGGYDI</sequence>
<dbReference type="InterPro" id="IPR035965">
    <property type="entry name" value="PAS-like_dom_sf"/>
</dbReference>
<feature type="domain" description="HD-GYP" evidence="4">
    <location>
        <begin position="520"/>
        <end position="710"/>
    </location>
</feature>
<dbReference type="Pfam" id="PF13426">
    <property type="entry name" value="PAS_9"/>
    <property type="match status" value="2"/>
</dbReference>
<dbReference type="OrthoDB" id="9804747at2"/>
<evidence type="ECO:0000313" key="6">
    <source>
        <dbReference type="Proteomes" id="UP000183995"/>
    </source>
</evidence>
<dbReference type="Gene3D" id="3.30.450.20">
    <property type="entry name" value="PAS domain"/>
    <property type="match status" value="3"/>
</dbReference>
<accession>A0A1M5YED0</accession>
<evidence type="ECO:0000259" key="4">
    <source>
        <dbReference type="PROSITE" id="PS51832"/>
    </source>
</evidence>
<evidence type="ECO:0000313" key="5">
    <source>
        <dbReference type="EMBL" id="SHI10249.1"/>
    </source>
</evidence>
<feature type="domain" description="PAS" evidence="1">
    <location>
        <begin position="251"/>
        <end position="297"/>
    </location>
</feature>
<dbReference type="NCBIfam" id="TIGR00277">
    <property type="entry name" value="HDIG"/>
    <property type="match status" value="1"/>
</dbReference>
<dbReference type="PANTHER" id="PTHR43155:SF2">
    <property type="entry name" value="CYCLIC DI-GMP PHOSPHODIESTERASE PA4108"/>
    <property type="match status" value="1"/>
</dbReference>
<dbReference type="SMART" id="SM00471">
    <property type="entry name" value="HDc"/>
    <property type="match status" value="1"/>
</dbReference>
<dbReference type="SMART" id="SM00267">
    <property type="entry name" value="GGDEF"/>
    <property type="match status" value="1"/>
</dbReference>
<dbReference type="InterPro" id="IPR000014">
    <property type="entry name" value="PAS"/>
</dbReference>
<feature type="domain" description="HD" evidence="3">
    <location>
        <begin position="542"/>
        <end position="664"/>
    </location>
</feature>
<dbReference type="InterPro" id="IPR037522">
    <property type="entry name" value="HD_GYP_dom"/>
</dbReference>
<dbReference type="PROSITE" id="PS50112">
    <property type="entry name" value="PAS"/>
    <property type="match status" value="1"/>
</dbReference>
<dbReference type="PROSITE" id="PS51832">
    <property type="entry name" value="HD_GYP"/>
    <property type="match status" value="1"/>
</dbReference>
<dbReference type="InterPro" id="IPR043128">
    <property type="entry name" value="Rev_trsase/Diguanyl_cyclase"/>
</dbReference>
<dbReference type="NCBIfam" id="TIGR00229">
    <property type="entry name" value="sensory_box"/>
    <property type="match status" value="2"/>
</dbReference>
<dbReference type="SMART" id="SM00091">
    <property type="entry name" value="PAS"/>
    <property type="match status" value="2"/>
</dbReference>
<dbReference type="PROSITE" id="PS51831">
    <property type="entry name" value="HD"/>
    <property type="match status" value="1"/>
</dbReference>
<reference evidence="5 6" key="1">
    <citation type="submission" date="2016-11" db="EMBL/GenBank/DDBJ databases">
        <authorList>
            <person name="Jaros S."/>
            <person name="Januszkiewicz K."/>
            <person name="Wedrychowicz H."/>
        </authorList>
    </citation>
    <scope>NUCLEOTIDE SEQUENCE [LARGE SCALE GENOMIC DNA]</scope>
    <source>
        <strain evidence="5 6">DSM 10068</strain>
    </source>
</reference>
<evidence type="ECO:0000259" key="1">
    <source>
        <dbReference type="PROSITE" id="PS50112"/>
    </source>
</evidence>
<dbReference type="SUPFAM" id="SSF55073">
    <property type="entry name" value="Nucleotide cyclase"/>
    <property type="match status" value="1"/>
</dbReference>
<dbReference type="SUPFAM" id="SSF55785">
    <property type="entry name" value="PYP-like sensor domain (PAS domain)"/>
    <property type="match status" value="2"/>
</dbReference>
<dbReference type="Pfam" id="PF13487">
    <property type="entry name" value="HD_5"/>
    <property type="match status" value="1"/>
</dbReference>
<dbReference type="STRING" id="1123282.SAMN02745823_02426"/>
<dbReference type="InterPro" id="IPR000160">
    <property type="entry name" value="GGDEF_dom"/>
</dbReference>
<dbReference type="Pfam" id="PF00990">
    <property type="entry name" value="GGDEF"/>
    <property type="match status" value="1"/>
</dbReference>
<dbReference type="PANTHER" id="PTHR43155">
    <property type="entry name" value="CYCLIC DI-GMP PHOSPHODIESTERASE PA4108-RELATED"/>
    <property type="match status" value="1"/>
</dbReference>
<evidence type="ECO:0000259" key="3">
    <source>
        <dbReference type="PROSITE" id="PS51831"/>
    </source>
</evidence>
<protein>
    <submittedName>
        <fullName evidence="5">PAS domain S-box-containing protein/diguanylate cyclase (GGDEF) domain-containing protein/HDIG domain-containing protein</fullName>
    </submittedName>
</protein>
<dbReference type="Gene3D" id="3.30.70.270">
    <property type="match status" value="1"/>
</dbReference>